<feature type="signal peptide" evidence="1">
    <location>
        <begin position="1"/>
        <end position="16"/>
    </location>
</feature>
<name>A0A9P6KXN1_9MICR</name>
<accession>A0A9P6KXN1</accession>
<reference evidence="2 3" key="1">
    <citation type="journal article" date="2020" name="Genome Biol. Evol.">
        <title>Comparative genomics of strictly vertically transmitted, feminizing microsporidia endosymbionts of amphipod crustaceans.</title>
        <authorList>
            <person name="Cormier A."/>
            <person name="Chebbi M.A."/>
            <person name="Giraud I."/>
            <person name="Wattier R."/>
            <person name="Teixeira M."/>
            <person name="Gilbert C."/>
            <person name="Rigaud T."/>
            <person name="Cordaux R."/>
        </authorList>
    </citation>
    <scope>NUCLEOTIDE SEQUENCE [LARGE SCALE GENOMIC DNA]</scope>
    <source>
        <strain evidence="2 3">Ou3-Ou53</strain>
    </source>
</reference>
<keyword evidence="1" id="KW-0732">Signal</keyword>
<gene>
    <name evidence="2" type="ORF">NGRA_3476</name>
</gene>
<dbReference type="AlphaFoldDB" id="A0A9P6KXN1"/>
<feature type="chain" id="PRO_5040341435" evidence="1">
    <location>
        <begin position="17"/>
        <end position="113"/>
    </location>
</feature>
<evidence type="ECO:0000256" key="1">
    <source>
        <dbReference type="SAM" id="SignalP"/>
    </source>
</evidence>
<evidence type="ECO:0000313" key="3">
    <source>
        <dbReference type="Proteomes" id="UP000740883"/>
    </source>
</evidence>
<feature type="non-terminal residue" evidence="2">
    <location>
        <position position="113"/>
    </location>
</feature>
<keyword evidence="3" id="KW-1185">Reference proteome</keyword>
<dbReference type="EMBL" id="SBJO01001215">
    <property type="protein sequence ID" value="KAF9749460.1"/>
    <property type="molecule type" value="Genomic_DNA"/>
</dbReference>
<comment type="caution">
    <text evidence="2">The sequence shown here is derived from an EMBL/GenBank/DDBJ whole genome shotgun (WGS) entry which is preliminary data.</text>
</comment>
<organism evidence="2 3">
    <name type="scientific">Nosema granulosis</name>
    <dbReference type="NCBI Taxonomy" id="83296"/>
    <lineage>
        <taxon>Eukaryota</taxon>
        <taxon>Fungi</taxon>
        <taxon>Fungi incertae sedis</taxon>
        <taxon>Microsporidia</taxon>
        <taxon>Nosematidae</taxon>
        <taxon>Nosema</taxon>
    </lineage>
</organism>
<proteinExistence type="predicted"/>
<dbReference type="Proteomes" id="UP000740883">
    <property type="component" value="Unassembled WGS sequence"/>
</dbReference>
<sequence>MLFIFIWLMFVKSAKISTDNGDLSFDEILDIVNDIIIRESVNSESIEPQKDIQGSDDCFIINDSNCVKQKPIEPQTLDPNNDEILDIVNDIIIRESVNSESIEPQKDIQGSDD</sequence>
<protein>
    <submittedName>
        <fullName evidence="2">Uncharacterized protein</fullName>
    </submittedName>
</protein>
<evidence type="ECO:0000313" key="2">
    <source>
        <dbReference type="EMBL" id="KAF9749460.1"/>
    </source>
</evidence>